<accession>A0A423VI75</accession>
<evidence type="ECO:0000313" key="3">
    <source>
        <dbReference type="Proteomes" id="UP000284375"/>
    </source>
</evidence>
<feature type="compositionally biased region" description="Basic residues" evidence="1">
    <location>
        <begin position="94"/>
        <end position="105"/>
    </location>
</feature>
<organism evidence="2 3">
    <name type="scientific">Cytospora chrysosperma</name>
    <name type="common">Cytospora canker fungus</name>
    <name type="synonym">Sphaeria chrysosperma</name>
    <dbReference type="NCBI Taxonomy" id="252740"/>
    <lineage>
        <taxon>Eukaryota</taxon>
        <taxon>Fungi</taxon>
        <taxon>Dikarya</taxon>
        <taxon>Ascomycota</taxon>
        <taxon>Pezizomycotina</taxon>
        <taxon>Sordariomycetes</taxon>
        <taxon>Sordariomycetidae</taxon>
        <taxon>Diaporthales</taxon>
        <taxon>Cytosporaceae</taxon>
        <taxon>Cytospora</taxon>
    </lineage>
</organism>
<comment type="caution">
    <text evidence="2">The sequence shown here is derived from an EMBL/GenBank/DDBJ whole genome shotgun (WGS) entry which is preliminary data.</text>
</comment>
<dbReference type="Proteomes" id="UP000284375">
    <property type="component" value="Unassembled WGS sequence"/>
</dbReference>
<gene>
    <name evidence="2" type="ORF">VSDG_08311</name>
</gene>
<name>A0A423VI75_CYTCH</name>
<keyword evidence="3" id="KW-1185">Reference proteome</keyword>
<evidence type="ECO:0000313" key="2">
    <source>
        <dbReference type="EMBL" id="ROV90699.1"/>
    </source>
</evidence>
<protein>
    <submittedName>
        <fullName evidence="2">Uncharacterized protein</fullName>
    </submittedName>
</protein>
<dbReference type="AlphaFoldDB" id="A0A423VI75"/>
<dbReference type="OrthoDB" id="10493017at2759"/>
<dbReference type="EMBL" id="LJZO01000048">
    <property type="protein sequence ID" value="ROV90699.1"/>
    <property type="molecule type" value="Genomic_DNA"/>
</dbReference>
<proteinExistence type="predicted"/>
<feature type="region of interest" description="Disordered" evidence="1">
    <location>
        <begin position="86"/>
        <end position="124"/>
    </location>
</feature>
<reference evidence="2 3" key="1">
    <citation type="submission" date="2015-09" db="EMBL/GenBank/DDBJ databases">
        <title>Host preference determinants of Valsa canker pathogens revealed by comparative genomics.</title>
        <authorList>
            <person name="Yin Z."/>
            <person name="Huang L."/>
        </authorList>
    </citation>
    <scope>NUCLEOTIDE SEQUENCE [LARGE SCALE GENOMIC DNA]</scope>
    <source>
        <strain evidence="2 3">YSFL</strain>
    </source>
</reference>
<evidence type="ECO:0000256" key="1">
    <source>
        <dbReference type="SAM" id="MobiDB-lite"/>
    </source>
</evidence>
<sequence>MPKTSSHRDKILAENPLLNYVDKSQWEDSPIPETYKSFHCQCKSRCKTTETKEQHMDGRIIWKVKWHPCREQEALACIEELRSALRGGKEHQSKPHRNKKSHGHSNSHQDDSQALVKYGEPAQP</sequence>